<proteinExistence type="predicted"/>
<dbReference type="Proteomes" id="UP000276133">
    <property type="component" value="Unassembled WGS sequence"/>
</dbReference>
<sequence length="70" mass="8422">MGSLCIKNAGKFNWIIKSDYVKSKFFFALEQLSIDSNYIQIYQNNQIYILNWLKFNWIFSFEITINDINI</sequence>
<name>A0A3M7RLS7_BRAPC</name>
<dbReference type="AlphaFoldDB" id="A0A3M7RLS7"/>
<evidence type="ECO:0000313" key="1">
    <source>
        <dbReference type="EMBL" id="RNA24275.1"/>
    </source>
</evidence>
<keyword evidence="2" id="KW-1185">Reference proteome</keyword>
<comment type="caution">
    <text evidence="1">The sequence shown here is derived from an EMBL/GenBank/DDBJ whole genome shotgun (WGS) entry which is preliminary data.</text>
</comment>
<organism evidence="1 2">
    <name type="scientific">Brachionus plicatilis</name>
    <name type="common">Marine rotifer</name>
    <name type="synonym">Brachionus muelleri</name>
    <dbReference type="NCBI Taxonomy" id="10195"/>
    <lineage>
        <taxon>Eukaryota</taxon>
        <taxon>Metazoa</taxon>
        <taxon>Spiralia</taxon>
        <taxon>Gnathifera</taxon>
        <taxon>Rotifera</taxon>
        <taxon>Eurotatoria</taxon>
        <taxon>Monogononta</taxon>
        <taxon>Pseudotrocha</taxon>
        <taxon>Ploima</taxon>
        <taxon>Brachionidae</taxon>
        <taxon>Brachionus</taxon>
    </lineage>
</organism>
<evidence type="ECO:0000313" key="2">
    <source>
        <dbReference type="Proteomes" id="UP000276133"/>
    </source>
</evidence>
<dbReference type="EMBL" id="REGN01003150">
    <property type="protein sequence ID" value="RNA24275.1"/>
    <property type="molecule type" value="Genomic_DNA"/>
</dbReference>
<reference evidence="1 2" key="1">
    <citation type="journal article" date="2018" name="Sci. Rep.">
        <title>Genomic signatures of local adaptation to the degree of environmental predictability in rotifers.</title>
        <authorList>
            <person name="Franch-Gras L."/>
            <person name="Hahn C."/>
            <person name="Garcia-Roger E.M."/>
            <person name="Carmona M.J."/>
            <person name="Serra M."/>
            <person name="Gomez A."/>
        </authorList>
    </citation>
    <scope>NUCLEOTIDE SEQUENCE [LARGE SCALE GENOMIC DNA]</scope>
    <source>
        <strain evidence="1">HYR1</strain>
    </source>
</reference>
<protein>
    <submittedName>
        <fullName evidence="1">Uncharacterized protein</fullName>
    </submittedName>
</protein>
<accession>A0A3M7RLS7</accession>
<gene>
    <name evidence="1" type="ORF">BpHYR1_001794</name>
</gene>